<dbReference type="Proteomes" id="UP000324308">
    <property type="component" value="Chromosome"/>
</dbReference>
<evidence type="ECO:0000256" key="1">
    <source>
        <dbReference type="SAM" id="Phobius"/>
    </source>
</evidence>
<organism evidence="2 3">
    <name type="scientific">Streptomyces tendae</name>
    <dbReference type="NCBI Taxonomy" id="1932"/>
    <lineage>
        <taxon>Bacteria</taxon>
        <taxon>Bacillati</taxon>
        <taxon>Actinomycetota</taxon>
        <taxon>Actinomycetes</taxon>
        <taxon>Kitasatosporales</taxon>
        <taxon>Streptomycetaceae</taxon>
        <taxon>Streptomyces</taxon>
    </lineage>
</organism>
<dbReference type="RefSeq" id="WP_150154396.1">
    <property type="nucleotide sequence ID" value="NZ_CP043959.1"/>
</dbReference>
<sequence>MRRSPLNRVPRPVLGSPFHLLVLLCSFALCAYAGVRLLDGDWLMITVWFVGAALIHDLVLLPLYAAADRALITATGRRAAWVNHVRVPAALSGLLLLVWFPLITGRVSERYAAVTALSADGFAARWLLVTAALFGGSAVLFAVRTGRRRPATEDQ</sequence>
<dbReference type="EMBL" id="CP043959">
    <property type="protein sequence ID" value="QER86609.1"/>
    <property type="molecule type" value="Genomic_DNA"/>
</dbReference>
<feature type="transmembrane region" description="Helical" evidence="1">
    <location>
        <begin position="85"/>
        <end position="103"/>
    </location>
</feature>
<feature type="transmembrane region" description="Helical" evidence="1">
    <location>
        <begin position="43"/>
        <end position="64"/>
    </location>
</feature>
<evidence type="ECO:0000313" key="3">
    <source>
        <dbReference type="Proteomes" id="UP000324308"/>
    </source>
</evidence>
<reference evidence="2 3" key="1">
    <citation type="submission" date="2019-09" db="EMBL/GenBank/DDBJ databases">
        <title>Draft genome sequence of the Ebosin-producing strain Streptomyces sp. 139.</title>
        <authorList>
            <person name="Ai L."/>
            <person name="Geng M."/>
            <person name="Ma M."/>
            <person name="Bai L."/>
        </authorList>
    </citation>
    <scope>NUCLEOTIDE SEQUENCE [LARGE SCALE GENOMIC DNA]</scope>
    <source>
        <strain evidence="2 3">139</strain>
    </source>
</reference>
<keyword evidence="1" id="KW-0472">Membrane</keyword>
<feature type="transmembrane region" description="Helical" evidence="1">
    <location>
        <begin position="123"/>
        <end position="143"/>
    </location>
</feature>
<protein>
    <recommendedName>
        <fullName evidence="4">Lipoprotein</fullName>
    </recommendedName>
</protein>
<name>A0ABX5ZPM0_STRTE</name>
<evidence type="ECO:0008006" key="4">
    <source>
        <dbReference type="Google" id="ProtNLM"/>
    </source>
</evidence>
<keyword evidence="3" id="KW-1185">Reference proteome</keyword>
<keyword evidence="1" id="KW-0812">Transmembrane</keyword>
<accession>A0ABX5ZPM0</accession>
<evidence type="ECO:0000313" key="2">
    <source>
        <dbReference type="EMBL" id="QER86609.1"/>
    </source>
</evidence>
<gene>
    <name evidence="2" type="ORF">F3L20_12505</name>
</gene>
<keyword evidence="1" id="KW-1133">Transmembrane helix</keyword>
<proteinExistence type="predicted"/>